<keyword evidence="3" id="KW-1185">Reference proteome</keyword>
<dbReference type="EnsemblPlants" id="PGSC0003DMT400087330">
    <property type="protein sequence ID" value="PGSC0003DMT400087330"/>
    <property type="gene ID" value="PGSC0003DMG400036901"/>
</dbReference>
<protein>
    <recommendedName>
        <fullName evidence="1">Putative plant transposon protein domain-containing protein</fullName>
    </recommendedName>
</protein>
<sequence length="271" mass="30950">MTPFTRILTFLEPLTSHISYHLPVRFAPSGSFNIKEPRQMVTHPIQHTYGALLKDRLEEKDPAFHARLMEFRWVPLTEAPPVARADWVREFYDILPTVRWDDPHPIICIQGVDIPLNATALNEALELPEASNAEYEAKLREMDLGWLRDTLVELAHRDRVYWPTGEDITSADWSPDSDDKAPLSSARVEEDLAAVRRRLGSAFADFTPFPLALPKRSKCFVASYARRGGREIARIEKGDFQRFTFMDEAATRLVPLEDLDSDVDTSHFEGS</sequence>
<evidence type="ECO:0000313" key="2">
    <source>
        <dbReference type="EnsemblPlants" id="PGSC0003DMT400087330"/>
    </source>
</evidence>
<dbReference type="HOGENOM" id="CLU_1028221_0_0_1"/>
<evidence type="ECO:0000313" key="3">
    <source>
        <dbReference type="Proteomes" id="UP000011115"/>
    </source>
</evidence>
<proteinExistence type="predicted"/>
<feature type="domain" description="Putative plant transposon protein" evidence="1">
    <location>
        <begin position="70"/>
        <end position="176"/>
    </location>
</feature>
<evidence type="ECO:0000259" key="1">
    <source>
        <dbReference type="Pfam" id="PF20167"/>
    </source>
</evidence>
<dbReference type="Proteomes" id="UP000011115">
    <property type="component" value="Unassembled WGS sequence"/>
</dbReference>
<organism evidence="2 3">
    <name type="scientific">Solanum tuberosum</name>
    <name type="common">Potato</name>
    <dbReference type="NCBI Taxonomy" id="4113"/>
    <lineage>
        <taxon>Eukaryota</taxon>
        <taxon>Viridiplantae</taxon>
        <taxon>Streptophyta</taxon>
        <taxon>Embryophyta</taxon>
        <taxon>Tracheophyta</taxon>
        <taxon>Spermatophyta</taxon>
        <taxon>Magnoliopsida</taxon>
        <taxon>eudicotyledons</taxon>
        <taxon>Gunneridae</taxon>
        <taxon>Pentapetalae</taxon>
        <taxon>asterids</taxon>
        <taxon>lamiids</taxon>
        <taxon>Solanales</taxon>
        <taxon>Solanaceae</taxon>
        <taxon>Solanoideae</taxon>
        <taxon>Solaneae</taxon>
        <taxon>Solanum</taxon>
    </lineage>
</organism>
<reference evidence="3" key="1">
    <citation type="journal article" date="2011" name="Nature">
        <title>Genome sequence and analysis of the tuber crop potato.</title>
        <authorList>
            <consortium name="The Potato Genome Sequencing Consortium"/>
        </authorList>
    </citation>
    <scope>NUCLEOTIDE SEQUENCE [LARGE SCALE GENOMIC DNA]</scope>
    <source>
        <strain evidence="3">cv. DM1-3 516 R44</strain>
    </source>
</reference>
<reference evidence="2" key="2">
    <citation type="submission" date="2015-06" db="UniProtKB">
        <authorList>
            <consortium name="EnsemblPlants"/>
        </authorList>
    </citation>
    <scope>IDENTIFICATION</scope>
    <source>
        <strain evidence="2">DM1-3 516 R44</strain>
    </source>
</reference>
<dbReference type="InParanoid" id="M1DDM1"/>
<dbReference type="InterPro" id="IPR046796">
    <property type="entry name" value="Transposase_32_dom"/>
</dbReference>
<dbReference type="PaxDb" id="4113-PGSC0003DMT400087330"/>
<dbReference type="Pfam" id="PF20167">
    <property type="entry name" value="Transposase_32"/>
    <property type="match status" value="1"/>
</dbReference>
<dbReference type="Gramene" id="PGSC0003DMT400087330">
    <property type="protein sequence ID" value="PGSC0003DMT400087330"/>
    <property type="gene ID" value="PGSC0003DMG400036901"/>
</dbReference>
<name>M1DDM1_SOLTU</name>
<dbReference type="AlphaFoldDB" id="M1DDM1"/>
<accession>M1DDM1</accession>